<protein>
    <submittedName>
        <fullName evidence="1">Uncharacterized protein</fullName>
    </submittedName>
</protein>
<proteinExistence type="predicted"/>
<organism evidence="1">
    <name type="scientific">hydrothermal vent metagenome</name>
    <dbReference type="NCBI Taxonomy" id="652676"/>
    <lineage>
        <taxon>unclassified sequences</taxon>
        <taxon>metagenomes</taxon>
        <taxon>ecological metagenomes</taxon>
    </lineage>
</organism>
<evidence type="ECO:0000313" key="1">
    <source>
        <dbReference type="EMBL" id="VAV93253.1"/>
    </source>
</evidence>
<sequence>KMLKGLELNRIFRQAHPQIADQLGNADWSGLNVKAQAIRKKRKMEHI</sequence>
<reference evidence="1" key="1">
    <citation type="submission" date="2018-06" db="EMBL/GenBank/DDBJ databases">
        <authorList>
            <person name="Zhirakovskaya E."/>
        </authorList>
    </citation>
    <scope>NUCLEOTIDE SEQUENCE</scope>
</reference>
<dbReference type="AlphaFoldDB" id="A0A3B0SAB1"/>
<feature type="non-terminal residue" evidence="1">
    <location>
        <position position="1"/>
    </location>
</feature>
<accession>A0A3B0SAB1</accession>
<name>A0A3B0SAB1_9ZZZZ</name>
<gene>
    <name evidence="1" type="ORF">MNBD_ALPHA04-2093</name>
</gene>
<dbReference type="EMBL" id="UOEF01000159">
    <property type="protein sequence ID" value="VAV93253.1"/>
    <property type="molecule type" value="Genomic_DNA"/>
</dbReference>